<gene>
    <name evidence="1" type="ORF">CROQUDRAFT_91400</name>
</gene>
<accession>A0A9P6NNQ9</accession>
<dbReference type="Proteomes" id="UP000886653">
    <property type="component" value="Unassembled WGS sequence"/>
</dbReference>
<dbReference type="OrthoDB" id="5519740at2759"/>
<dbReference type="InterPro" id="IPR011008">
    <property type="entry name" value="Dimeric_a/b-barrel"/>
</dbReference>
<proteinExistence type="predicted"/>
<protein>
    <recommendedName>
        <fullName evidence="3">YCII-related domain-containing protein</fullName>
    </recommendedName>
</protein>
<name>A0A9P6NNQ9_9BASI</name>
<evidence type="ECO:0000313" key="2">
    <source>
        <dbReference type="Proteomes" id="UP000886653"/>
    </source>
</evidence>
<dbReference type="AlphaFoldDB" id="A0A9P6NNQ9"/>
<sequence length="59" mass="6685">MFELDPSTSPTQNKMIGSWLLVKAESIQEVEQLCKNDIYYQQGAWDPTKLSITPVANLL</sequence>
<keyword evidence="2" id="KW-1185">Reference proteome</keyword>
<dbReference type="PANTHER" id="PTHR33606">
    <property type="entry name" value="PROTEIN YCII"/>
    <property type="match status" value="1"/>
</dbReference>
<organism evidence="1 2">
    <name type="scientific">Cronartium quercuum f. sp. fusiforme G11</name>
    <dbReference type="NCBI Taxonomy" id="708437"/>
    <lineage>
        <taxon>Eukaryota</taxon>
        <taxon>Fungi</taxon>
        <taxon>Dikarya</taxon>
        <taxon>Basidiomycota</taxon>
        <taxon>Pucciniomycotina</taxon>
        <taxon>Pucciniomycetes</taxon>
        <taxon>Pucciniales</taxon>
        <taxon>Coleosporiaceae</taxon>
        <taxon>Cronartium</taxon>
    </lineage>
</organism>
<reference evidence="1" key="1">
    <citation type="submission" date="2013-11" db="EMBL/GenBank/DDBJ databases">
        <title>Genome sequence of the fusiform rust pathogen reveals effectors for host alternation and coevolution with pine.</title>
        <authorList>
            <consortium name="DOE Joint Genome Institute"/>
            <person name="Smith K."/>
            <person name="Pendleton A."/>
            <person name="Kubisiak T."/>
            <person name="Anderson C."/>
            <person name="Salamov A."/>
            <person name="Aerts A."/>
            <person name="Riley R."/>
            <person name="Clum A."/>
            <person name="Lindquist E."/>
            <person name="Ence D."/>
            <person name="Campbell M."/>
            <person name="Kronenberg Z."/>
            <person name="Feau N."/>
            <person name="Dhillon B."/>
            <person name="Hamelin R."/>
            <person name="Burleigh J."/>
            <person name="Smith J."/>
            <person name="Yandell M."/>
            <person name="Nelson C."/>
            <person name="Grigoriev I."/>
            <person name="Davis J."/>
        </authorList>
    </citation>
    <scope>NUCLEOTIDE SEQUENCE</scope>
    <source>
        <strain evidence="1">G11</strain>
    </source>
</reference>
<comment type="caution">
    <text evidence="1">The sequence shown here is derived from an EMBL/GenBank/DDBJ whole genome shotgun (WGS) entry which is preliminary data.</text>
</comment>
<evidence type="ECO:0008006" key="3">
    <source>
        <dbReference type="Google" id="ProtNLM"/>
    </source>
</evidence>
<evidence type="ECO:0000313" key="1">
    <source>
        <dbReference type="EMBL" id="KAG0147497.1"/>
    </source>
</evidence>
<dbReference type="SUPFAM" id="SSF54909">
    <property type="entry name" value="Dimeric alpha+beta barrel"/>
    <property type="match status" value="1"/>
</dbReference>
<dbReference type="PANTHER" id="PTHR33606:SF3">
    <property type="entry name" value="PROTEIN YCII"/>
    <property type="match status" value="1"/>
</dbReference>
<dbReference type="InterPro" id="IPR051807">
    <property type="entry name" value="Sec-metab_biosynth-assoc"/>
</dbReference>
<dbReference type="EMBL" id="MU167247">
    <property type="protein sequence ID" value="KAG0147497.1"/>
    <property type="molecule type" value="Genomic_DNA"/>
</dbReference>
<dbReference type="Gene3D" id="3.30.70.1060">
    <property type="entry name" value="Dimeric alpha+beta barrel"/>
    <property type="match status" value="1"/>
</dbReference>